<organism evidence="2 3">
    <name type="scientific">Flammeovirga kamogawensis</name>
    <dbReference type="NCBI Taxonomy" id="373891"/>
    <lineage>
        <taxon>Bacteria</taxon>
        <taxon>Pseudomonadati</taxon>
        <taxon>Bacteroidota</taxon>
        <taxon>Cytophagia</taxon>
        <taxon>Cytophagales</taxon>
        <taxon>Flammeovirgaceae</taxon>
        <taxon>Flammeovirga</taxon>
    </lineage>
</organism>
<accession>A0ABX8GYD8</accession>
<protein>
    <recommendedName>
        <fullName evidence="4">HEAT repeat domain-containing protein</fullName>
    </recommendedName>
</protein>
<evidence type="ECO:0000313" key="3">
    <source>
        <dbReference type="Proteomes" id="UP000682802"/>
    </source>
</evidence>
<keyword evidence="1" id="KW-1133">Transmembrane helix</keyword>
<dbReference type="Proteomes" id="UP000682802">
    <property type="component" value="Chromosome 1"/>
</dbReference>
<feature type="transmembrane region" description="Helical" evidence="1">
    <location>
        <begin position="145"/>
        <end position="165"/>
    </location>
</feature>
<feature type="transmembrane region" description="Helical" evidence="1">
    <location>
        <begin position="21"/>
        <end position="38"/>
    </location>
</feature>
<feature type="transmembrane region" description="Helical" evidence="1">
    <location>
        <begin position="366"/>
        <end position="386"/>
    </location>
</feature>
<keyword evidence="3" id="KW-1185">Reference proteome</keyword>
<keyword evidence="1" id="KW-0472">Membrane</keyword>
<sequence>MQQTKLKNQVETLSSHKEIKVSLVALSFVLSSLNLLLVDKIHDFTTEKLYIWFSISVLLYFPFFLVLFFMSRYFSIKKSQEYSSLFMVVWSISIYFIAEERIKALLIDDRIIGLSFTLYLVLVTYFAQVYNRIGKVLKFAAVDKFLIQNFLVGFTVSLGIGVVLYSAITAYIIYLPIVFFSGFFIVWNRVLKRYSVLNLVNQNILEIRTEHTFFKIITNRFYFLITLKSICLTTIKWFVIVLMFFQAQTHYKNKESILNFEVVVFILLCLFVFIIRKVFTNQIIDKFGRLSIFYIAPLLIILFSVTSIGIHYKVSNQHEAFMGIPSLQMVITTMCFVLFLTYYYSLEDEIKEDLIQTIVQELRADFSLLCTMAILLGATGTFFIMYGYFGKLDDYHELLYAALLVLSAVYLVVVFFLKKDYYNELEEAIGAKNIRFSSLFPVFNLYSIHQIDQFSVNKFNLSRKIAPTFLQEQLQYFLSHTDDDIQALAIIEALKEGRIDLLVKLQEVMNDKRFGQSKNATLIIDVHGSLSKIQERLEHDNYIEQLSLSKLSEERILGAFLSSKLPEEPRNKVLKRLLTDPFMTVRRAAIISSTDGEVSDEVLYVLANNMSNEELQNVVIDASNKIGDRITNMLYSAFNAVGQNVLTQQRILQLYGILNTPLAYEYLQNALNHTNQNVYLTALDTLSVVEGKITKHTYIVEKHIEELAKQIIWNYMAIVSLDTLRTDESNVLVTAIKEDSFDKLDAILRFCSILYDYQTFNIIRPVIYSTVEEEINFGVQLLEVALPNTLEVKPMIIIFLKKLSFEDKIKELNIHWPVKPENLEDVINKIIYNDAQLTNRWSRICALTIIPSLRKGDLFRDTLITQLENQDHLIQQTAFIVLSDLVKPNELVQIMNRLTFENKNLNTLWNNYTLKSQVINVMEILMGMKTLSVFSELDGDVLCEIVELSTVEILDKDSTLENYYFEEDVPYIYVHKGEITMNIQSNQRTKKMYIDTNAWFMPLEISNLNFDHVHLKINKNAVQILKIDQGKLESLIGRRAKLYEFIKKEKAETFDKVHI</sequence>
<evidence type="ECO:0000256" key="1">
    <source>
        <dbReference type="SAM" id="Phobius"/>
    </source>
</evidence>
<feature type="transmembrane region" description="Helical" evidence="1">
    <location>
        <begin position="324"/>
        <end position="345"/>
    </location>
</feature>
<dbReference type="SUPFAM" id="SSF103473">
    <property type="entry name" value="MFS general substrate transporter"/>
    <property type="match status" value="1"/>
</dbReference>
<evidence type="ECO:0008006" key="4">
    <source>
        <dbReference type="Google" id="ProtNLM"/>
    </source>
</evidence>
<dbReference type="EMBL" id="CP076128">
    <property type="protein sequence ID" value="QWG08434.1"/>
    <property type="molecule type" value="Genomic_DNA"/>
</dbReference>
<keyword evidence="1" id="KW-0812">Transmembrane</keyword>
<feature type="transmembrane region" description="Helical" evidence="1">
    <location>
        <begin position="110"/>
        <end position="133"/>
    </location>
</feature>
<feature type="transmembrane region" description="Helical" evidence="1">
    <location>
        <begin position="291"/>
        <end position="312"/>
    </location>
</feature>
<dbReference type="RefSeq" id="WP_144072353.1">
    <property type="nucleotide sequence ID" value="NZ_CP076128.1"/>
</dbReference>
<feature type="transmembrane region" description="Helical" evidence="1">
    <location>
        <begin position="398"/>
        <end position="417"/>
    </location>
</feature>
<name>A0ABX8GYD8_9BACT</name>
<gene>
    <name evidence="2" type="ORF">KM029_05725</name>
</gene>
<feature type="transmembrane region" description="Helical" evidence="1">
    <location>
        <begin position="221"/>
        <end position="245"/>
    </location>
</feature>
<proteinExistence type="predicted"/>
<dbReference type="InterPro" id="IPR036259">
    <property type="entry name" value="MFS_trans_sf"/>
</dbReference>
<feature type="transmembrane region" description="Helical" evidence="1">
    <location>
        <begin position="257"/>
        <end position="279"/>
    </location>
</feature>
<reference evidence="2 3" key="1">
    <citation type="submission" date="2021-05" db="EMBL/GenBank/DDBJ databases">
        <title>Comparative genomic studies on the polysaccharide-degrading batcterial strains of the Flammeovirga genus.</title>
        <authorList>
            <person name="Zewei F."/>
            <person name="Zheng Z."/>
            <person name="Yu L."/>
            <person name="Ruyue G."/>
            <person name="Yanhong M."/>
            <person name="Yuanyuan C."/>
            <person name="Jingyan G."/>
            <person name="Wenjun H."/>
        </authorList>
    </citation>
    <scope>NUCLEOTIDE SEQUENCE [LARGE SCALE GENOMIC DNA]</scope>
    <source>
        <strain evidence="2 3">YS10</strain>
    </source>
</reference>
<feature type="transmembrane region" description="Helical" evidence="1">
    <location>
        <begin position="50"/>
        <end position="70"/>
    </location>
</feature>
<feature type="transmembrane region" description="Helical" evidence="1">
    <location>
        <begin position="82"/>
        <end position="98"/>
    </location>
</feature>
<evidence type="ECO:0000313" key="2">
    <source>
        <dbReference type="EMBL" id="QWG08434.1"/>
    </source>
</evidence>
<feature type="transmembrane region" description="Helical" evidence="1">
    <location>
        <begin position="171"/>
        <end position="191"/>
    </location>
</feature>